<dbReference type="OrthoDB" id="2189687at2"/>
<dbReference type="SUPFAM" id="SSF55729">
    <property type="entry name" value="Acyl-CoA N-acyltransferases (Nat)"/>
    <property type="match status" value="1"/>
</dbReference>
<proteinExistence type="predicted"/>
<evidence type="ECO:0000313" key="3">
    <source>
        <dbReference type="Proteomes" id="UP000315711"/>
    </source>
</evidence>
<evidence type="ECO:0000259" key="1">
    <source>
        <dbReference type="PROSITE" id="PS51186"/>
    </source>
</evidence>
<dbReference type="PROSITE" id="PS51186">
    <property type="entry name" value="GNAT"/>
    <property type="match status" value="1"/>
</dbReference>
<gene>
    <name evidence="2" type="ORF">IQ10_02883</name>
</gene>
<dbReference type="Proteomes" id="UP000315711">
    <property type="component" value="Unassembled WGS sequence"/>
</dbReference>
<accession>A0A562QEQ9</accession>
<dbReference type="InterPro" id="IPR016181">
    <property type="entry name" value="Acyl_CoA_acyltransferase"/>
</dbReference>
<dbReference type="EMBL" id="VLKZ01000008">
    <property type="protein sequence ID" value="TWI54660.1"/>
    <property type="molecule type" value="Genomic_DNA"/>
</dbReference>
<evidence type="ECO:0000313" key="2">
    <source>
        <dbReference type="EMBL" id="TWI54660.1"/>
    </source>
</evidence>
<keyword evidence="3" id="KW-1185">Reference proteome</keyword>
<dbReference type="RefSeq" id="WP_144451131.1">
    <property type="nucleotide sequence ID" value="NZ_VLKZ01000008.1"/>
</dbReference>
<dbReference type="AlphaFoldDB" id="A0A562QEQ9"/>
<dbReference type="GO" id="GO:0016747">
    <property type="term" value="F:acyltransferase activity, transferring groups other than amino-acyl groups"/>
    <property type="evidence" value="ECO:0007669"/>
    <property type="project" value="InterPro"/>
</dbReference>
<dbReference type="Gene3D" id="3.40.630.30">
    <property type="match status" value="1"/>
</dbReference>
<feature type="domain" description="N-acetyltransferase" evidence="1">
    <location>
        <begin position="3"/>
        <end position="118"/>
    </location>
</feature>
<comment type="caution">
    <text evidence="2">The sequence shown here is derived from an EMBL/GenBank/DDBJ whole genome shotgun (WGS) entry which is preliminary data.</text>
</comment>
<dbReference type="InterPro" id="IPR000182">
    <property type="entry name" value="GNAT_dom"/>
</dbReference>
<reference evidence="2 3" key="1">
    <citation type="journal article" date="2015" name="Stand. Genomic Sci.">
        <title>Genomic Encyclopedia of Bacterial and Archaeal Type Strains, Phase III: the genomes of soil and plant-associated and newly described type strains.</title>
        <authorList>
            <person name="Whitman W.B."/>
            <person name="Woyke T."/>
            <person name="Klenk H.P."/>
            <person name="Zhou Y."/>
            <person name="Lilburn T.G."/>
            <person name="Beck B.J."/>
            <person name="De Vos P."/>
            <person name="Vandamme P."/>
            <person name="Eisen J.A."/>
            <person name="Garrity G."/>
            <person name="Hugenholtz P."/>
            <person name="Kyrpides N.C."/>
        </authorList>
    </citation>
    <scope>NUCLEOTIDE SEQUENCE [LARGE SCALE GENOMIC DNA]</scope>
    <source>
        <strain evidence="2 3">CGMCC 1.10116</strain>
    </source>
</reference>
<protein>
    <submittedName>
        <fullName evidence="2">Riboflavin biosynthesis RibT protein</fullName>
    </submittedName>
</protein>
<dbReference type="CDD" id="cd04301">
    <property type="entry name" value="NAT_SF"/>
    <property type="match status" value="1"/>
</dbReference>
<name>A0A562QEQ9_9BACI</name>
<dbReference type="Pfam" id="PF00583">
    <property type="entry name" value="Acetyltransf_1"/>
    <property type="match status" value="1"/>
</dbReference>
<organism evidence="2 3">
    <name type="scientific">Halalkalibacter nanhaiisediminis</name>
    <dbReference type="NCBI Taxonomy" id="688079"/>
    <lineage>
        <taxon>Bacteria</taxon>
        <taxon>Bacillati</taxon>
        <taxon>Bacillota</taxon>
        <taxon>Bacilli</taxon>
        <taxon>Bacillales</taxon>
        <taxon>Bacillaceae</taxon>
        <taxon>Halalkalibacter</taxon>
    </lineage>
</organism>
<sequence>MLVPYKMSNRKIAMGLLSFMPKEKEIKKLQKTMDTYENDPDWKLYLWKEEDFVGVVGIQVEGEQAKLHHLCVNPSFRDEGIGTKMIEELRKLLPCELKPTKPTKEFLLYCLEEEENED</sequence>